<proteinExistence type="predicted"/>
<keyword evidence="6" id="KW-1185">Reference proteome</keyword>
<keyword evidence="2" id="KW-0597">Phosphoprotein</keyword>
<dbReference type="EMBL" id="CACVKT020004442">
    <property type="protein sequence ID" value="CAC5390074.1"/>
    <property type="molecule type" value="Genomic_DNA"/>
</dbReference>
<dbReference type="Proteomes" id="UP000507470">
    <property type="component" value="Unassembled WGS sequence"/>
</dbReference>
<keyword evidence="3" id="KW-0832">Ubl conjugation</keyword>
<reference evidence="5 6" key="1">
    <citation type="submission" date="2020-06" db="EMBL/GenBank/DDBJ databases">
        <authorList>
            <person name="Li R."/>
            <person name="Bekaert M."/>
        </authorList>
    </citation>
    <scope>NUCLEOTIDE SEQUENCE [LARGE SCALE GENOMIC DNA]</scope>
    <source>
        <strain evidence="6">wild</strain>
    </source>
</reference>
<organism evidence="5 6">
    <name type="scientific">Mytilus coruscus</name>
    <name type="common">Sea mussel</name>
    <dbReference type="NCBI Taxonomy" id="42192"/>
    <lineage>
        <taxon>Eukaryota</taxon>
        <taxon>Metazoa</taxon>
        <taxon>Spiralia</taxon>
        <taxon>Lophotrochozoa</taxon>
        <taxon>Mollusca</taxon>
        <taxon>Bivalvia</taxon>
        <taxon>Autobranchia</taxon>
        <taxon>Pteriomorphia</taxon>
        <taxon>Mytilida</taxon>
        <taxon>Mytiloidea</taxon>
        <taxon>Mytilidae</taxon>
        <taxon>Mytilinae</taxon>
        <taxon>Mytilus</taxon>
    </lineage>
</organism>
<sequence length="367" mass="42337">MRFRANDLEFAMADGFNLMDILDMDNIVLSQAAAELEEEYMEDVLLCQAGDSPAVHVAPFDENYVAHDTIETEFDILQDVSFELGLFLEENLQHWVNTDNQHMSEKAKIEYDDRFVPPVSEKEIEELVSAKTNANTKKNTQGWSVGVFNEWRSARAKHDHKIPDLHLMDAESMDFWLQRFIMEAKKKGGDYPSKSLYYIVCGLLGHLRDMNVNDKHFLDEKDGRFAPFRRVLDAKMKDLLSKGLGTKTRKADPILYEDEELFWVNGVFGKSSATTLQYTVFFYNCKLFGLRGRDEHRNRDCDQFEIGIDSTGKFIRFIGRNNKTFKGGLGHMQLANKDIKHYSQDGPRCIIAYYEEYLKAVGSGTFY</sequence>
<evidence type="ECO:0000256" key="3">
    <source>
        <dbReference type="ARBA" id="ARBA00022843"/>
    </source>
</evidence>
<evidence type="ECO:0000259" key="4">
    <source>
        <dbReference type="Pfam" id="PF12012"/>
    </source>
</evidence>
<dbReference type="InterPro" id="IPR021893">
    <property type="entry name" value="ZMYM2-like_C"/>
</dbReference>
<keyword evidence="1" id="KW-1017">Isopeptide bond</keyword>
<evidence type="ECO:0000256" key="1">
    <source>
        <dbReference type="ARBA" id="ARBA00022499"/>
    </source>
</evidence>
<dbReference type="Pfam" id="PF12012">
    <property type="entry name" value="DUF3504"/>
    <property type="match status" value="1"/>
</dbReference>
<dbReference type="PANTHER" id="PTHR21446:SF13">
    <property type="entry name" value="DUF3504 DOMAIN-CONTAINING PROTEIN"/>
    <property type="match status" value="1"/>
</dbReference>
<evidence type="ECO:0000313" key="6">
    <source>
        <dbReference type="Proteomes" id="UP000507470"/>
    </source>
</evidence>
<accession>A0A6J8C4P3</accession>
<gene>
    <name evidence="5" type="ORF">MCOR_25195</name>
</gene>
<protein>
    <recommendedName>
        <fullName evidence="4">ZMYM2-like/QRICH1 C-terminal domain-containing protein</fullName>
    </recommendedName>
</protein>
<feature type="domain" description="ZMYM2-like/QRICH1 C-terminal" evidence="4">
    <location>
        <begin position="258"/>
        <end position="359"/>
    </location>
</feature>
<dbReference type="PANTHER" id="PTHR21446">
    <property type="entry name" value="DUF3504 DOMAIN-CONTAINING PROTEIN"/>
    <property type="match status" value="1"/>
</dbReference>
<evidence type="ECO:0000313" key="5">
    <source>
        <dbReference type="EMBL" id="CAC5390074.1"/>
    </source>
</evidence>
<name>A0A6J8C4P3_MYTCO</name>
<dbReference type="InterPro" id="IPR052787">
    <property type="entry name" value="MAVS"/>
</dbReference>
<dbReference type="OrthoDB" id="10040310at2759"/>
<dbReference type="AlphaFoldDB" id="A0A6J8C4P3"/>
<evidence type="ECO:0000256" key="2">
    <source>
        <dbReference type="ARBA" id="ARBA00022553"/>
    </source>
</evidence>